<keyword evidence="3" id="KW-0862">Zinc</keyword>
<dbReference type="Proteomes" id="UP001408356">
    <property type="component" value="Unassembled WGS sequence"/>
</dbReference>
<dbReference type="Gene3D" id="3.90.1590.10">
    <property type="entry name" value="glutathione-dependent formaldehyde- activating enzyme (gfa)"/>
    <property type="match status" value="1"/>
</dbReference>
<evidence type="ECO:0000256" key="1">
    <source>
        <dbReference type="ARBA" id="ARBA00005495"/>
    </source>
</evidence>
<reference evidence="5 6" key="1">
    <citation type="journal article" date="2024" name="J. Plant Pathol.">
        <title>Sequence and assembly of the genome of Seiridium unicorne, isolate CBS 538.82, causal agent of cypress canker disease.</title>
        <authorList>
            <person name="Scali E."/>
            <person name="Rocca G.D."/>
            <person name="Danti R."/>
            <person name="Garbelotto M."/>
            <person name="Barberini S."/>
            <person name="Baroncelli R."/>
            <person name="Emiliani G."/>
        </authorList>
    </citation>
    <scope>NUCLEOTIDE SEQUENCE [LARGE SCALE GENOMIC DNA]</scope>
    <source>
        <strain evidence="5 6">BM-138-508</strain>
    </source>
</reference>
<proteinExistence type="inferred from homology"/>
<organism evidence="5 6">
    <name type="scientific">Seiridium unicorne</name>
    <dbReference type="NCBI Taxonomy" id="138068"/>
    <lineage>
        <taxon>Eukaryota</taxon>
        <taxon>Fungi</taxon>
        <taxon>Dikarya</taxon>
        <taxon>Ascomycota</taxon>
        <taxon>Pezizomycotina</taxon>
        <taxon>Sordariomycetes</taxon>
        <taxon>Xylariomycetidae</taxon>
        <taxon>Amphisphaeriales</taxon>
        <taxon>Sporocadaceae</taxon>
        <taxon>Seiridium</taxon>
    </lineage>
</organism>
<evidence type="ECO:0000313" key="6">
    <source>
        <dbReference type="Proteomes" id="UP001408356"/>
    </source>
</evidence>
<dbReference type="SUPFAM" id="SSF51316">
    <property type="entry name" value="Mss4-like"/>
    <property type="match status" value="1"/>
</dbReference>
<keyword evidence="2" id="KW-0479">Metal-binding</keyword>
<evidence type="ECO:0000259" key="4">
    <source>
        <dbReference type="Pfam" id="PF04828"/>
    </source>
</evidence>
<dbReference type="InterPro" id="IPR006913">
    <property type="entry name" value="CENP-V/GFA"/>
</dbReference>
<evidence type="ECO:0000256" key="2">
    <source>
        <dbReference type="ARBA" id="ARBA00022723"/>
    </source>
</evidence>
<gene>
    <name evidence="5" type="ORF">SUNI508_03103</name>
</gene>
<comment type="similarity">
    <text evidence="1">Belongs to the Gfa family.</text>
</comment>
<feature type="domain" description="CENP-V/GFA" evidence="4">
    <location>
        <begin position="119"/>
        <end position="205"/>
    </location>
</feature>
<protein>
    <recommendedName>
        <fullName evidence="4">CENP-V/GFA domain-containing protein</fullName>
    </recommendedName>
</protein>
<dbReference type="EMBL" id="JARVKF010000013">
    <property type="protein sequence ID" value="KAK9425742.1"/>
    <property type="molecule type" value="Genomic_DNA"/>
</dbReference>
<dbReference type="InterPro" id="IPR011057">
    <property type="entry name" value="Mss4-like_sf"/>
</dbReference>
<name>A0ABR2VFS5_9PEZI</name>
<accession>A0ABR2VFS5</accession>
<evidence type="ECO:0000256" key="3">
    <source>
        <dbReference type="ARBA" id="ARBA00022833"/>
    </source>
</evidence>
<sequence length="256" mass="28470">MGDVSPEDGNWVISTSLFVDNDPVYQIKSHVYNDSAPGGGLNDFLPRIGDREMKVWNPKDGSGALQEIKAEYGADGEECLRAECHCGVSFTFPRPTEADLNDPDMKEFVSPTDKRKWVASIDACDTCRLTSGAHVISWTFIPLDRCEPKIKRDDLLIGTMKTFESSPGVLRSFCGICGADVFYSCEERTNIVDVAVGILRAPEGVRTGNWLVWRADRLGWIKDGLRYNEELLKSLAEGFKDWSIKKYGNDATSISV</sequence>
<keyword evidence="6" id="KW-1185">Reference proteome</keyword>
<dbReference type="Pfam" id="PF04828">
    <property type="entry name" value="GFA"/>
    <property type="match status" value="1"/>
</dbReference>
<evidence type="ECO:0000313" key="5">
    <source>
        <dbReference type="EMBL" id="KAK9425742.1"/>
    </source>
</evidence>
<comment type="caution">
    <text evidence="5">The sequence shown here is derived from an EMBL/GenBank/DDBJ whole genome shotgun (WGS) entry which is preliminary data.</text>
</comment>